<proteinExistence type="predicted"/>
<dbReference type="Proteomes" id="UP000005240">
    <property type="component" value="Unassembled WGS sequence"/>
</dbReference>
<name>A0A180FYE6_PUCT1</name>
<reference evidence="1" key="2">
    <citation type="submission" date="2016-05" db="EMBL/GenBank/DDBJ databases">
        <title>Comparative analysis highlights variable genome content of wheat rusts and divergence of the mating loci.</title>
        <authorList>
            <person name="Cuomo C.A."/>
            <person name="Bakkeren G."/>
            <person name="Szabo L."/>
            <person name="Khalil H."/>
            <person name="Joly D."/>
            <person name="Goldberg J."/>
            <person name="Young S."/>
            <person name="Zeng Q."/>
            <person name="Fellers J."/>
        </authorList>
    </citation>
    <scope>NUCLEOTIDE SEQUENCE [LARGE SCALE GENOMIC DNA]</scope>
    <source>
        <strain evidence="1">1-1 BBBD Race 1</strain>
    </source>
</reference>
<reference evidence="2" key="4">
    <citation type="submission" date="2025-05" db="UniProtKB">
        <authorList>
            <consortium name="EnsemblFungi"/>
        </authorList>
    </citation>
    <scope>IDENTIFICATION</scope>
    <source>
        <strain evidence="2">isolate 1-1 / race 1 (BBBD)</strain>
    </source>
</reference>
<reference evidence="1" key="1">
    <citation type="submission" date="2009-11" db="EMBL/GenBank/DDBJ databases">
        <authorList>
            <consortium name="The Broad Institute Genome Sequencing Platform"/>
            <person name="Ward D."/>
            <person name="Feldgarden M."/>
            <person name="Earl A."/>
            <person name="Young S.K."/>
            <person name="Zeng Q."/>
            <person name="Koehrsen M."/>
            <person name="Alvarado L."/>
            <person name="Berlin A."/>
            <person name="Bochicchio J."/>
            <person name="Borenstein D."/>
            <person name="Chapman S.B."/>
            <person name="Chen Z."/>
            <person name="Engels R."/>
            <person name="Freedman E."/>
            <person name="Gellesch M."/>
            <person name="Goldberg J."/>
            <person name="Griggs A."/>
            <person name="Gujja S."/>
            <person name="Heilman E."/>
            <person name="Heiman D."/>
            <person name="Hepburn T."/>
            <person name="Howarth C."/>
            <person name="Jen D."/>
            <person name="Larson L."/>
            <person name="Lewis B."/>
            <person name="Mehta T."/>
            <person name="Park D."/>
            <person name="Pearson M."/>
            <person name="Roberts A."/>
            <person name="Saif S."/>
            <person name="Shea T."/>
            <person name="Shenoy N."/>
            <person name="Sisk P."/>
            <person name="Stolte C."/>
            <person name="Sykes S."/>
            <person name="Thomson T."/>
            <person name="Walk T."/>
            <person name="White J."/>
            <person name="Yandava C."/>
            <person name="Izard J."/>
            <person name="Baranova O.V."/>
            <person name="Blanton J.M."/>
            <person name="Tanner A.C."/>
            <person name="Dewhirst F.E."/>
            <person name="Haas B."/>
            <person name="Nusbaum C."/>
            <person name="Birren B."/>
        </authorList>
    </citation>
    <scope>NUCLEOTIDE SEQUENCE [LARGE SCALE GENOMIC DNA]</scope>
    <source>
        <strain evidence="1">1-1 BBBD Race 1</strain>
    </source>
</reference>
<accession>A0A180FYE6</accession>
<reference evidence="2 3" key="3">
    <citation type="journal article" date="2017" name="G3 (Bethesda)">
        <title>Comparative analysis highlights variable genome content of wheat rusts and divergence of the mating loci.</title>
        <authorList>
            <person name="Cuomo C.A."/>
            <person name="Bakkeren G."/>
            <person name="Khalil H.B."/>
            <person name="Panwar V."/>
            <person name="Joly D."/>
            <person name="Linning R."/>
            <person name="Sakthikumar S."/>
            <person name="Song X."/>
            <person name="Adiconis X."/>
            <person name="Fan L."/>
            <person name="Goldberg J.M."/>
            <person name="Levin J.Z."/>
            <person name="Young S."/>
            <person name="Zeng Q."/>
            <person name="Anikster Y."/>
            <person name="Bruce M."/>
            <person name="Wang M."/>
            <person name="Yin C."/>
            <person name="McCallum B."/>
            <person name="Szabo L.J."/>
            <person name="Hulbert S."/>
            <person name="Chen X."/>
            <person name="Fellers J.P."/>
        </authorList>
    </citation>
    <scope>NUCLEOTIDE SEQUENCE</scope>
    <source>
        <strain evidence="3">Isolate 1-1 / race 1 (BBBD)</strain>
        <strain evidence="2">isolate 1-1 / race 1 (BBBD)</strain>
    </source>
</reference>
<evidence type="ECO:0000313" key="1">
    <source>
        <dbReference type="EMBL" id="OAV85437.1"/>
    </source>
</evidence>
<dbReference type="AlphaFoldDB" id="A0A180FYE6"/>
<dbReference type="EMBL" id="ADAS02004310">
    <property type="protein sequence ID" value="OAV85437.1"/>
    <property type="molecule type" value="Genomic_DNA"/>
</dbReference>
<dbReference type="OrthoDB" id="2678913at2759"/>
<dbReference type="VEuPathDB" id="FungiDB:PTTG_06263"/>
<sequence length="153" mass="17436">MNLLEWKNVLTDNGLLPEYDDVLHGFQFGFDQGIPHHTLSDLECFTPENHASSEKARPKIEESILKELKAGRMFGPFSRDQMLQHFGFFRTNPLSAVVNSDGAIRPINDLSFPRNDPSVPSVNSFVDKSKFETTWDDFNCVSEFLLKRLAQSN</sequence>
<dbReference type="EnsemblFungi" id="PTTG_06263-t43_1">
    <property type="protein sequence ID" value="PTTG_06263-t43_1-p1"/>
    <property type="gene ID" value="PTTG_06263"/>
</dbReference>
<protein>
    <submittedName>
        <fullName evidence="1 2">Uncharacterized protein</fullName>
    </submittedName>
</protein>
<evidence type="ECO:0000313" key="2">
    <source>
        <dbReference type="EnsemblFungi" id="PTTG_06263-t43_1-p1"/>
    </source>
</evidence>
<organism evidence="1">
    <name type="scientific">Puccinia triticina (isolate 1-1 / race 1 (BBBD))</name>
    <name type="common">Brown leaf rust fungus</name>
    <dbReference type="NCBI Taxonomy" id="630390"/>
    <lineage>
        <taxon>Eukaryota</taxon>
        <taxon>Fungi</taxon>
        <taxon>Dikarya</taxon>
        <taxon>Basidiomycota</taxon>
        <taxon>Pucciniomycotina</taxon>
        <taxon>Pucciniomycetes</taxon>
        <taxon>Pucciniales</taxon>
        <taxon>Pucciniaceae</taxon>
        <taxon>Puccinia</taxon>
    </lineage>
</organism>
<keyword evidence="3" id="KW-1185">Reference proteome</keyword>
<evidence type="ECO:0000313" key="3">
    <source>
        <dbReference type="Proteomes" id="UP000005240"/>
    </source>
</evidence>
<gene>
    <name evidence="1" type="ORF">PTTG_06263</name>
</gene>